<evidence type="ECO:0000313" key="3">
    <source>
        <dbReference type="Proteomes" id="UP000054908"/>
    </source>
</evidence>
<dbReference type="OrthoDB" id="9810066at2"/>
<dbReference type="RefSeq" id="WP_058452530.1">
    <property type="nucleotide sequence ID" value="NZ_CAAAIB010000004.1"/>
</dbReference>
<protein>
    <recommendedName>
        <fullName evidence="1">Dienelactone hydrolase domain-containing protein</fullName>
    </recommendedName>
</protein>
<keyword evidence="3" id="KW-1185">Reference proteome</keyword>
<comment type="caution">
    <text evidence="2">The sequence shown here is derived from an EMBL/GenBank/DDBJ whole genome shotgun (WGS) entry which is preliminary data.</text>
</comment>
<name>A0A0W0W0W6_9GAMM</name>
<feature type="domain" description="Dienelactone hydrolase" evidence="1">
    <location>
        <begin position="104"/>
        <end position="202"/>
    </location>
</feature>
<evidence type="ECO:0000313" key="2">
    <source>
        <dbReference type="EMBL" id="KTD26012.1"/>
    </source>
</evidence>
<accession>A0A0W0W0W6</accession>
<dbReference type="STRING" id="466.Lmac_1783"/>
<gene>
    <name evidence="2" type="ORF">Lmac_1783</name>
</gene>
<evidence type="ECO:0000259" key="1">
    <source>
        <dbReference type="Pfam" id="PF01738"/>
    </source>
</evidence>
<reference evidence="2 3" key="1">
    <citation type="submission" date="2015-11" db="EMBL/GenBank/DDBJ databases">
        <title>Genomic analysis of 38 Legionella species identifies large and diverse effector repertoires.</title>
        <authorList>
            <person name="Burstein D."/>
            <person name="Amaro F."/>
            <person name="Zusman T."/>
            <person name="Lifshitz Z."/>
            <person name="Cohen O."/>
            <person name="Gilbert J.A."/>
            <person name="Pupko T."/>
            <person name="Shuman H.A."/>
            <person name="Segal G."/>
        </authorList>
    </citation>
    <scope>NUCLEOTIDE SEQUENCE [LARGE SCALE GENOMIC DNA]</scope>
    <source>
        <strain evidence="2 3">PX-1-G2-E2</strain>
    </source>
</reference>
<dbReference type="EMBL" id="LNYL01000042">
    <property type="protein sequence ID" value="KTD26012.1"/>
    <property type="molecule type" value="Genomic_DNA"/>
</dbReference>
<dbReference type="Gene3D" id="3.40.50.1820">
    <property type="entry name" value="alpha/beta hydrolase"/>
    <property type="match status" value="1"/>
</dbReference>
<dbReference type="GO" id="GO:0016787">
    <property type="term" value="F:hydrolase activity"/>
    <property type="evidence" value="ECO:0007669"/>
    <property type="project" value="InterPro"/>
</dbReference>
<dbReference type="AlphaFoldDB" id="A0A0W0W0W6"/>
<proteinExistence type="predicted"/>
<dbReference type="InterPro" id="IPR002925">
    <property type="entry name" value="Dienelactn_hydro"/>
</dbReference>
<dbReference type="Pfam" id="PF01738">
    <property type="entry name" value="DLH"/>
    <property type="match status" value="1"/>
</dbReference>
<organism evidence="2 3">
    <name type="scientific">Legionella maceachernii</name>
    <dbReference type="NCBI Taxonomy" id="466"/>
    <lineage>
        <taxon>Bacteria</taxon>
        <taxon>Pseudomonadati</taxon>
        <taxon>Pseudomonadota</taxon>
        <taxon>Gammaproteobacteria</taxon>
        <taxon>Legionellales</taxon>
        <taxon>Legionellaceae</taxon>
        <taxon>Legionella</taxon>
    </lineage>
</organism>
<dbReference type="PATRIC" id="fig|466.6.peg.1873"/>
<sequence length="219" mass="23783">MSFTAGIDHAIAIPIAEAELNGILHIPKECIGLVLFAHGSGSSRLSVRNQYVAKVFNKAKLATLLFDLLTPEEDAIDNFTREFRFDIPFLASRLLDTTHWCSDELSDYSLNFGYFGASTGGGAAIVAAARRPQYVKAVVSRGGRPDLAGDSLPLLKAPTLLIVGGNDEVVIEMNQEAMAQMNCIKKLEIVPGATHLFEEPGALDIVANLAKIWFMKHLI</sequence>
<dbReference type="Proteomes" id="UP000054908">
    <property type="component" value="Unassembled WGS sequence"/>
</dbReference>
<dbReference type="InterPro" id="IPR029058">
    <property type="entry name" value="AB_hydrolase_fold"/>
</dbReference>
<dbReference type="SUPFAM" id="SSF53474">
    <property type="entry name" value="alpha/beta-Hydrolases"/>
    <property type="match status" value="1"/>
</dbReference>